<evidence type="ECO:0000256" key="5">
    <source>
        <dbReference type="SAM" id="Phobius"/>
    </source>
</evidence>
<dbReference type="Pfam" id="PF07690">
    <property type="entry name" value="MFS_1"/>
    <property type="match status" value="1"/>
</dbReference>
<gene>
    <name evidence="6" type="ORF">PDIGIT_LOCUS14045</name>
</gene>
<keyword evidence="2 5" id="KW-0812">Transmembrane</keyword>
<dbReference type="AlphaFoldDB" id="A0A9W4URK7"/>
<dbReference type="GO" id="GO:0005886">
    <property type="term" value="C:plasma membrane"/>
    <property type="evidence" value="ECO:0007669"/>
    <property type="project" value="TreeGrafter"/>
</dbReference>
<feature type="transmembrane region" description="Helical" evidence="5">
    <location>
        <begin position="157"/>
        <end position="182"/>
    </location>
</feature>
<evidence type="ECO:0000256" key="4">
    <source>
        <dbReference type="ARBA" id="ARBA00023136"/>
    </source>
</evidence>
<organism evidence="6 7">
    <name type="scientific">Periconia digitata</name>
    <dbReference type="NCBI Taxonomy" id="1303443"/>
    <lineage>
        <taxon>Eukaryota</taxon>
        <taxon>Fungi</taxon>
        <taxon>Dikarya</taxon>
        <taxon>Ascomycota</taxon>
        <taxon>Pezizomycotina</taxon>
        <taxon>Dothideomycetes</taxon>
        <taxon>Pleosporomycetidae</taxon>
        <taxon>Pleosporales</taxon>
        <taxon>Massarineae</taxon>
        <taxon>Periconiaceae</taxon>
        <taxon>Periconia</taxon>
    </lineage>
</organism>
<keyword evidence="4 5" id="KW-0472">Membrane</keyword>
<accession>A0A9W4URK7</accession>
<keyword evidence="7" id="KW-1185">Reference proteome</keyword>
<dbReference type="GO" id="GO:0022857">
    <property type="term" value="F:transmembrane transporter activity"/>
    <property type="evidence" value="ECO:0007669"/>
    <property type="project" value="InterPro"/>
</dbReference>
<feature type="transmembrane region" description="Helical" evidence="5">
    <location>
        <begin position="202"/>
        <end position="222"/>
    </location>
</feature>
<dbReference type="PANTHER" id="PTHR23502:SF47">
    <property type="entry name" value="MAJOR FACILITATOR SUPERFAMILY (MFS) PROFILE DOMAIN-CONTAINING PROTEIN-RELATED"/>
    <property type="match status" value="1"/>
</dbReference>
<reference evidence="6" key="1">
    <citation type="submission" date="2023-01" db="EMBL/GenBank/DDBJ databases">
        <authorList>
            <person name="Van Ghelder C."/>
            <person name="Rancurel C."/>
        </authorList>
    </citation>
    <scope>NUCLEOTIDE SEQUENCE</scope>
    <source>
        <strain evidence="6">CNCM I-4278</strain>
    </source>
</reference>
<comment type="caution">
    <text evidence="6">The sequence shown here is derived from an EMBL/GenBank/DDBJ whole genome shotgun (WGS) entry which is preliminary data.</text>
</comment>
<evidence type="ECO:0000256" key="2">
    <source>
        <dbReference type="ARBA" id="ARBA00022692"/>
    </source>
</evidence>
<evidence type="ECO:0000313" key="7">
    <source>
        <dbReference type="Proteomes" id="UP001152607"/>
    </source>
</evidence>
<dbReference type="InterPro" id="IPR036259">
    <property type="entry name" value="MFS_trans_sf"/>
</dbReference>
<keyword evidence="3 5" id="KW-1133">Transmembrane helix</keyword>
<feature type="transmembrane region" description="Helical" evidence="5">
    <location>
        <begin position="536"/>
        <end position="557"/>
    </location>
</feature>
<dbReference type="Proteomes" id="UP001152607">
    <property type="component" value="Unassembled WGS sequence"/>
</dbReference>
<dbReference type="Gene3D" id="1.20.1250.20">
    <property type="entry name" value="MFS general substrate transporter like domains"/>
    <property type="match status" value="1"/>
</dbReference>
<protein>
    <recommendedName>
        <fullName evidence="8">Major facilitator superfamily (MFS) profile domain-containing protein</fullName>
    </recommendedName>
</protein>
<dbReference type="SUPFAM" id="SSF103473">
    <property type="entry name" value="MFS general substrate transporter"/>
    <property type="match status" value="1"/>
</dbReference>
<evidence type="ECO:0000256" key="3">
    <source>
        <dbReference type="ARBA" id="ARBA00022989"/>
    </source>
</evidence>
<name>A0A9W4URK7_9PLEO</name>
<feature type="transmembrane region" description="Helical" evidence="5">
    <location>
        <begin position="318"/>
        <end position="337"/>
    </location>
</feature>
<dbReference type="InterPro" id="IPR011701">
    <property type="entry name" value="MFS"/>
</dbReference>
<dbReference type="EMBL" id="CAOQHR010000011">
    <property type="protein sequence ID" value="CAI6340860.1"/>
    <property type="molecule type" value="Genomic_DNA"/>
</dbReference>
<feature type="transmembrane region" description="Helical" evidence="5">
    <location>
        <begin position="288"/>
        <end position="306"/>
    </location>
</feature>
<feature type="transmembrane region" description="Helical" evidence="5">
    <location>
        <begin position="424"/>
        <end position="449"/>
    </location>
</feature>
<feature type="transmembrane region" description="Helical" evidence="5">
    <location>
        <begin position="252"/>
        <end position="276"/>
    </location>
</feature>
<dbReference type="OrthoDB" id="268400at2759"/>
<sequence>MVEHVLNVSWVRVISEDMLLIRAAITLAIESLLYLHHFSVSSYISFVAMDIAASVYREANVDVPPRPDIYIDEEAELKNQKPCPFTKPRLLECVAEGVEDESSLQPASAEESLRRKKHESYDLSGSVFLVTQNGKTLNLPVASDSEHDPLNWSRWKFAGAFLALVWFSSFSATSTQAAALMMPGIARDLGQVKNGPWTMETLVTAPTLFMGIGAFFWVPLSLALGRRPAFLLATSMNFAATLAAAYSGTFNELLGCICLMGFSEGFGLSVTTLMVIDMTYIHQRMHAIACLWALNGFFAPGFSAVVPSLSGHGLDWRAFYRTWSLLAGIAVVLAYLLGRESYFKRPTVAFNGLILLQTATEKLTVHEDQDKDSELYRDLPEFPFDNPDKQTILQRIGLARSVFASFKSSGRCVLQIMFCIANPLLFWVFIAASFNFAGMMFIGATFPRILSAPPYLLSPYIITNVNLASACGSFLSYVFGGCVTANCLKRLAKRNNGVREAEHYLICFIPAVITGGLSTLIYGLAVNHTWNIAAYYLAYGLNGFSWISISVGIILWVTEAFPRWAAPAIAAVNGGCYLLSFSMSFALVPWIERYGYLTVGIHLMVLQLVGGLIAVPIAFWGKNARQVIHGRWANERSGALRPL</sequence>
<feature type="transmembrane region" description="Helical" evidence="5">
    <location>
        <begin position="461"/>
        <end position="483"/>
    </location>
</feature>
<feature type="transmembrane region" description="Helical" evidence="5">
    <location>
        <begin position="594"/>
        <end position="621"/>
    </location>
</feature>
<evidence type="ECO:0000313" key="6">
    <source>
        <dbReference type="EMBL" id="CAI6340860.1"/>
    </source>
</evidence>
<comment type="subcellular location">
    <subcellularLocation>
        <location evidence="1">Membrane</location>
        <topology evidence="1">Multi-pass membrane protein</topology>
    </subcellularLocation>
</comment>
<feature type="transmembrane region" description="Helical" evidence="5">
    <location>
        <begin position="229"/>
        <end position="246"/>
    </location>
</feature>
<feature type="transmembrane region" description="Helical" evidence="5">
    <location>
        <begin position="504"/>
        <end position="524"/>
    </location>
</feature>
<dbReference type="PANTHER" id="PTHR23502">
    <property type="entry name" value="MAJOR FACILITATOR SUPERFAMILY"/>
    <property type="match status" value="1"/>
</dbReference>
<evidence type="ECO:0000256" key="1">
    <source>
        <dbReference type="ARBA" id="ARBA00004141"/>
    </source>
</evidence>
<proteinExistence type="predicted"/>
<evidence type="ECO:0008006" key="8">
    <source>
        <dbReference type="Google" id="ProtNLM"/>
    </source>
</evidence>
<feature type="transmembrane region" description="Helical" evidence="5">
    <location>
        <begin position="564"/>
        <end position="588"/>
    </location>
</feature>